<name>A0A5J4Q8A3_9ZZZZ</name>
<comment type="caution">
    <text evidence="1">The sequence shown here is derived from an EMBL/GenBank/DDBJ whole genome shotgun (WGS) entry which is preliminary data.</text>
</comment>
<protein>
    <submittedName>
        <fullName evidence="1">Uncharacterized protein</fullName>
    </submittedName>
</protein>
<evidence type="ECO:0000313" key="1">
    <source>
        <dbReference type="EMBL" id="KAA6316803.1"/>
    </source>
</evidence>
<gene>
    <name evidence="1" type="ORF">EZS27_032944</name>
</gene>
<reference evidence="1" key="1">
    <citation type="submission" date="2019-03" db="EMBL/GenBank/DDBJ databases">
        <title>Single cell metagenomics reveals metabolic interactions within the superorganism composed of flagellate Streblomastix strix and complex community of Bacteroidetes bacteria on its surface.</title>
        <authorList>
            <person name="Treitli S.C."/>
            <person name="Kolisko M."/>
            <person name="Husnik F."/>
            <person name="Keeling P."/>
            <person name="Hampl V."/>
        </authorList>
    </citation>
    <scope>NUCLEOTIDE SEQUENCE</scope>
    <source>
        <strain evidence="1">STM</strain>
    </source>
</reference>
<organism evidence="1">
    <name type="scientific">termite gut metagenome</name>
    <dbReference type="NCBI Taxonomy" id="433724"/>
    <lineage>
        <taxon>unclassified sequences</taxon>
        <taxon>metagenomes</taxon>
        <taxon>organismal metagenomes</taxon>
    </lineage>
</organism>
<proteinExistence type="predicted"/>
<sequence>MKTLTVSIRYANKAQEVIADNDLDIEATSTNTYDFEDSEDEDIEDAIRYAFSRAGILDDEYEIINNE</sequence>
<accession>A0A5J4Q8A3</accession>
<dbReference type="EMBL" id="SNRY01004751">
    <property type="protein sequence ID" value="KAA6316803.1"/>
    <property type="molecule type" value="Genomic_DNA"/>
</dbReference>
<dbReference type="AlphaFoldDB" id="A0A5J4Q8A3"/>